<reference evidence="1" key="1">
    <citation type="submission" date="2018-04" db="EMBL/GenBank/DDBJ databases">
        <title>Transcriptome of Schizaphis graminum biotype I.</title>
        <authorList>
            <person name="Scully E.D."/>
            <person name="Geib S.M."/>
            <person name="Palmer N.A."/>
            <person name="Koch K."/>
            <person name="Bradshaw J."/>
            <person name="Heng-Moss T."/>
            <person name="Sarath G."/>
        </authorList>
    </citation>
    <scope>NUCLEOTIDE SEQUENCE</scope>
</reference>
<name>A0A2S2PS49_SCHGA</name>
<protein>
    <submittedName>
        <fullName evidence="1">Uncharacterized protein</fullName>
    </submittedName>
</protein>
<dbReference type="EMBL" id="GGMR01019671">
    <property type="protein sequence ID" value="MBY32290.1"/>
    <property type="molecule type" value="Transcribed_RNA"/>
</dbReference>
<accession>A0A2S2PS49</accession>
<dbReference type="AlphaFoldDB" id="A0A2S2PS49"/>
<evidence type="ECO:0000313" key="1">
    <source>
        <dbReference type="EMBL" id="MBY32290.1"/>
    </source>
</evidence>
<proteinExistence type="predicted"/>
<sequence length="132" mass="15292">MHFGKLKRARTDTPPTTRDITEFRHNITFYHNTSGLPFGNAGIVLYYFGRIGRVGRNENRCVQTTRILLCVISVDAEIYRRRYSGYGHCGASDDVIIDGSRKRRFLRNSLPTDTTIVYGKRHVFLVTREYET</sequence>
<gene>
    <name evidence="1" type="ORF">g.14433</name>
</gene>
<organism evidence="1">
    <name type="scientific">Schizaphis graminum</name>
    <name type="common">Green bug aphid</name>
    <dbReference type="NCBI Taxonomy" id="13262"/>
    <lineage>
        <taxon>Eukaryota</taxon>
        <taxon>Metazoa</taxon>
        <taxon>Ecdysozoa</taxon>
        <taxon>Arthropoda</taxon>
        <taxon>Hexapoda</taxon>
        <taxon>Insecta</taxon>
        <taxon>Pterygota</taxon>
        <taxon>Neoptera</taxon>
        <taxon>Paraneoptera</taxon>
        <taxon>Hemiptera</taxon>
        <taxon>Sternorrhyncha</taxon>
        <taxon>Aphidomorpha</taxon>
        <taxon>Aphidoidea</taxon>
        <taxon>Aphididae</taxon>
        <taxon>Aphidini</taxon>
        <taxon>Schizaphis</taxon>
    </lineage>
</organism>